<keyword evidence="4" id="KW-0677">Repeat</keyword>
<sequence length="894" mass="98053">MSSRKRFQISGLKDSVRKGQLLRAIKQLGGIYTGGSIYRESTTHLIVSHAVLSEKFLAACAGGKWIVTPEYVLDSMKHNEWMPEAGYEVNLSVQSPGSSNPVRAWREKVARGVVSGAFQDWVVLLTVADFKKRDTIIRILKAGRAVVYLQKPGSMTVSHVITQNGVDDPADDCTSLQQLALHLFGEAFSGLKWPAYQPHSESSGYMDDMDSSSENVMEETERVGHTPDTGLVSGLQSKLEDYLFNAGKLKQKRKLVYPELQSSYLSCPFSQRGLAELRNVQFLLECSFFPQALEELQASLHPGVLPPAPHVLSLLQHALDGTADPYSLSMFSTTLHNILRCNSPRGSPAYVKYYQQILQCPQCKTGLWSLLSTSFRFCMSSTATCHSLPSPAHPELIRFHGDLQEFILRLFQVELHAMNSGLTAGGQWSTILGSTFWTMWERSVLSSKAVQQLVQLLVDAYQWAHYCPEAEVVVGQRLVLCLQEMLEVVMGLWCQAHSVLNRPLVDKSLQDLGEHIAILCLAQDMAPDVLSELIPSMLYCPLRVATADALYRFICRRNVIAMGTEPLSLRKIVSTYLKALGSLCARRPAADPSPRLRTEPALTSCASQKPGSGSRGSECADRPGKENIPRGLNRVNAAGETLLHRACKRDQVETLLHILAQPGTDVNVKDHAGWTPLHEACNHGSSACVRALLEHSPTLHLSSQVGGVSPLHDALLNGHVSIAKMLLQYGGSDLLKIHDKFGRTPMDLVPTATLREELCHCAAEGDSLTPGANAVHEVQDLALVETCSWLLVCLLLAYQELRDLPGGGPPLHLPPRQAQVLLDRGAAAVTHGWANAKLAQLAHDLEVLLGMERYLAALTPALRRCQGPHTQILVQLLDDLQSDGQLLLVPSAAD</sequence>
<dbReference type="InterPro" id="IPR001357">
    <property type="entry name" value="BRCT_dom"/>
</dbReference>
<evidence type="ECO:0000313" key="12">
    <source>
        <dbReference type="EMBL" id="KAL2079694.1"/>
    </source>
</evidence>
<feature type="repeat" description="ANK" evidence="9">
    <location>
        <begin position="638"/>
        <end position="671"/>
    </location>
</feature>
<keyword evidence="8" id="KW-0539">Nucleus</keyword>
<dbReference type="Pfam" id="PF23294">
    <property type="entry name" value="BRCT_TopB1_SLF1"/>
    <property type="match status" value="1"/>
</dbReference>
<evidence type="ECO:0000256" key="6">
    <source>
        <dbReference type="ARBA" id="ARBA00023204"/>
    </source>
</evidence>
<evidence type="ECO:0000313" key="13">
    <source>
        <dbReference type="Proteomes" id="UP001591681"/>
    </source>
</evidence>
<dbReference type="AlphaFoldDB" id="A0ABD1IXM7"/>
<dbReference type="PROSITE" id="PS50172">
    <property type="entry name" value="BRCT"/>
    <property type="match status" value="1"/>
</dbReference>
<dbReference type="EMBL" id="JBHFQA010000022">
    <property type="protein sequence ID" value="KAL2079694.1"/>
    <property type="molecule type" value="Genomic_DNA"/>
</dbReference>
<accession>A0ABD1IXM7</accession>
<dbReference type="GO" id="GO:0006281">
    <property type="term" value="P:DNA repair"/>
    <property type="evidence" value="ECO:0007669"/>
    <property type="project" value="UniProtKB-KW"/>
</dbReference>
<name>A0ABD1IXM7_9TELE</name>
<comment type="caution">
    <text evidence="12">The sequence shown here is derived from an EMBL/GenBank/DDBJ whole genome shotgun (WGS) entry which is preliminary data.</text>
</comment>
<reference evidence="12 13" key="1">
    <citation type="submission" date="2024-09" db="EMBL/GenBank/DDBJ databases">
        <title>A chromosome-level genome assembly of Gray's grenadier anchovy, Coilia grayii.</title>
        <authorList>
            <person name="Fu Z."/>
        </authorList>
    </citation>
    <scope>NUCLEOTIDE SEQUENCE [LARGE SCALE GENOMIC DNA]</scope>
    <source>
        <strain evidence="12">G4</strain>
        <tissue evidence="12">Muscle</tissue>
    </source>
</reference>
<evidence type="ECO:0000256" key="3">
    <source>
        <dbReference type="ARBA" id="ARBA00022490"/>
    </source>
</evidence>
<feature type="region of interest" description="Disordered" evidence="10">
    <location>
        <begin position="588"/>
        <end position="631"/>
    </location>
</feature>
<evidence type="ECO:0000256" key="7">
    <source>
        <dbReference type="ARBA" id="ARBA00023212"/>
    </source>
</evidence>
<feature type="compositionally biased region" description="Basic and acidic residues" evidence="10">
    <location>
        <begin position="618"/>
        <end position="628"/>
    </location>
</feature>
<dbReference type="InterPro" id="IPR042479">
    <property type="entry name" value="Slf1"/>
</dbReference>
<comment type="subcellular location">
    <subcellularLocation>
        <location evidence="2">Cytoplasm</location>
        <location evidence="2">Cytoskeleton</location>
        <location evidence="2">Microtubule organizing center</location>
        <location evidence="2">Centrosome</location>
    </subcellularLocation>
    <subcellularLocation>
        <location evidence="1">Nucleus</location>
    </subcellularLocation>
</comment>
<keyword evidence="5" id="KW-0227">DNA damage</keyword>
<dbReference type="InterPro" id="IPR057595">
    <property type="entry name" value="TopB1_SLF1_BRCT"/>
</dbReference>
<keyword evidence="7" id="KW-0206">Cytoskeleton</keyword>
<feature type="repeat" description="ANK" evidence="9">
    <location>
        <begin position="706"/>
        <end position="730"/>
    </location>
</feature>
<feature type="domain" description="BRCT" evidence="11">
    <location>
        <begin position="1"/>
        <end position="89"/>
    </location>
</feature>
<evidence type="ECO:0000256" key="8">
    <source>
        <dbReference type="ARBA" id="ARBA00023242"/>
    </source>
</evidence>
<evidence type="ECO:0000256" key="9">
    <source>
        <dbReference type="PROSITE-ProRule" id="PRU00023"/>
    </source>
</evidence>
<proteinExistence type="predicted"/>
<dbReference type="SMART" id="SM00292">
    <property type="entry name" value="BRCT"/>
    <property type="match status" value="1"/>
</dbReference>
<keyword evidence="3" id="KW-0963">Cytoplasm</keyword>
<dbReference type="GO" id="GO:0005634">
    <property type="term" value="C:nucleus"/>
    <property type="evidence" value="ECO:0007669"/>
    <property type="project" value="UniProtKB-SubCell"/>
</dbReference>
<dbReference type="CDD" id="cd17738">
    <property type="entry name" value="BRCT_TopBP1_rpt7"/>
    <property type="match status" value="1"/>
</dbReference>
<keyword evidence="9" id="KW-0040">ANK repeat</keyword>
<dbReference type="Gene3D" id="3.40.50.10190">
    <property type="entry name" value="BRCT domain"/>
    <property type="match status" value="2"/>
</dbReference>
<evidence type="ECO:0000256" key="5">
    <source>
        <dbReference type="ARBA" id="ARBA00022763"/>
    </source>
</evidence>
<dbReference type="Proteomes" id="UP001591681">
    <property type="component" value="Unassembled WGS sequence"/>
</dbReference>
<evidence type="ECO:0000256" key="4">
    <source>
        <dbReference type="ARBA" id="ARBA00022737"/>
    </source>
</evidence>
<dbReference type="SUPFAM" id="SSF48403">
    <property type="entry name" value="Ankyrin repeat"/>
    <property type="match status" value="1"/>
</dbReference>
<dbReference type="Gene3D" id="1.25.40.20">
    <property type="entry name" value="Ankyrin repeat-containing domain"/>
    <property type="match status" value="1"/>
</dbReference>
<protein>
    <recommendedName>
        <fullName evidence="11">BRCT domain-containing protein</fullName>
    </recommendedName>
</protein>
<dbReference type="InterPro" id="IPR002110">
    <property type="entry name" value="Ankyrin_rpt"/>
</dbReference>
<dbReference type="SUPFAM" id="SSF52113">
    <property type="entry name" value="BRCT domain"/>
    <property type="match status" value="1"/>
</dbReference>
<evidence type="ECO:0000256" key="2">
    <source>
        <dbReference type="ARBA" id="ARBA00004300"/>
    </source>
</evidence>
<evidence type="ECO:0000259" key="11">
    <source>
        <dbReference type="PROSITE" id="PS50172"/>
    </source>
</evidence>
<dbReference type="PANTHER" id="PTHR46677:SF1">
    <property type="entry name" value="SMC5-SMC6 COMPLEX LOCALIZATION FACTOR PROTEIN 1"/>
    <property type="match status" value="1"/>
</dbReference>
<dbReference type="PROSITE" id="PS50297">
    <property type="entry name" value="ANK_REP_REGION"/>
    <property type="match status" value="3"/>
</dbReference>
<keyword evidence="6" id="KW-0234">DNA repair</keyword>
<gene>
    <name evidence="12" type="ORF">ACEWY4_025438</name>
</gene>
<dbReference type="Pfam" id="PF12796">
    <property type="entry name" value="Ank_2"/>
    <property type="match status" value="1"/>
</dbReference>
<dbReference type="InterPro" id="IPR036420">
    <property type="entry name" value="BRCT_dom_sf"/>
</dbReference>
<dbReference type="PANTHER" id="PTHR46677">
    <property type="entry name" value="SMC5-SMC6 COMPLEX LOCALIZATION FACTOR PROTEIN 1"/>
    <property type="match status" value="1"/>
</dbReference>
<organism evidence="12 13">
    <name type="scientific">Coilia grayii</name>
    <name type="common">Gray's grenadier anchovy</name>
    <dbReference type="NCBI Taxonomy" id="363190"/>
    <lineage>
        <taxon>Eukaryota</taxon>
        <taxon>Metazoa</taxon>
        <taxon>Chordata</taxon>
        <taxon>Craniata</taxon>
        <taxon>Vertebrata</taxon>
        <taxon>Euteleostomi</taxon>
        <taxon>Actinopterygii</taxon>
        <taxon>Neopterygii</taxon>
        <taxon>Teleostei</taxon>
        <taxon>Clupei</taxon>
        <taxon>Clupeiformes</taxon>
        <taxon>Clupeoidei</taxon>
        <taxon>Engraulidae</taxon>
        <taxon>Coilinae</taxon>
        <taxon>Coilia</taxon>
    </lineage>
</organism>
<evidence type="ECO:0000256" key="10">
    <source>
        <dbReference type="SAM" id="MobiDB-lite"/>
    </source>
</evidence>
<dbReference type="InterPro" id="IPR036770">
    <property type="entry name" value="Ankyrin_rpt-contain_sf"/>
</dbReference>
<dbReference type="PROSITE" id="PS50088">
    <property type="entry name" value="ANK_REPEAT"/>
    <property type="match status" value="3"/>
</dbReference>
<feature type="repeat" description="ANK" evidence="9">
    <location>
        <begin position="672"/>
        <end position="704"/>
    </location>
</feature>
<keyword evidence="13" id="KW-1185">Reference proteome</keyword>
<dbReference type="SMART" id="SM00248">
    <property type="entry name" value="ANK"/>
    <property type="match status" value="3"/>
</dbReference>
<dbReference type="GO" id="GO:0005813">
    <property type="term" value="C:centrosome"/>
    <property type="evidence" value="ECO:0007669"/>
    <property type="project" value="UniProtKB-SubCell"/>
</dbReference>
<dbReference type="Pfam" id="PF00533">
    <property type="entry name" value="BRCT"/>
    <property type="match status" value="1"/>
</dbReference>
<evidence type="ECO:0000256" key="1">
    <source>
        <dbReference type="ARBA" id="ARBA00004123"/>
    </source>
</evidence>